<dbReference type="OMA" id="FLTEFVC"/>
<comment type="subcellular location">
    <subcellularLocation>
        <location evidence="1">Cell membrane</location>
    </subcellularLocation>
</comment>
<dbReference type="GO" id="GO:0072659">
    <property type="term" value="P:protein localization to plasma membrane"/>
    <property type="evidence" value="ECO:0007669"/>
    <property type="project" value="TreeGrafter"/>
</dbReference>
<proteinExistence type="predicted"/>
<evidence type="ECO:0000256" key="3">
    <source>
        <dbReference type="ARBA" id="ARBA00022737"/>
    </source>
</evidence>
<dbReference type="InterPro" id="IPR036034">
    <property type="entry name" value="PDZ_sf"/>
</dbReference>
<dbReference type="Ensembl" id="ENSSPUT00000010375.1">
    <property type="protein sequence ID" value="ENSSPUP00000009730.1"/>
    <property type="gene ID" value="ENSSPUG00000007545.1"/>
</dbReference>
<sequence>MIPGDVFGVSPLGSPMSPHSLSSDPSSSRDSSPSRDSSIASASPHQPIVIHSSGKKYGFTIRAIRVYLGDSDIYTVHHIVWNVEEGSPAYQAGLKAGDLITHINGEPVHGLVHTEVIELLLKVQHSVLDSFLTEFVCPI</sequence>
<dbReference type="InterPro" id="IPR001478">
    <property type="entry name" value="PDZ"/>
</dbReference>
<dbReference type="AlphaFoldDB" id="A0A8D0GKC1"/>
<evidence type="ECO:0000256" key="1">
    <source>
        <dbReference type="ARBA" id="ARBA00004236"/>
    </source>
</evidence>
<protein>
    <recommendedName>
        <fullName evidence="5">PDZ domain-containing protein</fullName>
    </recommendedName>
</protein>
<dbReference type="GO" id="GO:0005102">
    <property type="term" value="F:signaling receptor binding"/>
    <property type="evidence" value="ECO:0007669"/>
    <property type="project" value="TreeGrafter"/>
</dbReference>
<feature type="domain" description="PDZ" evidence="5">
    <location>
        <begin position="47"/>
        <end position="120"/>
    </location>
</feature>
<keyword evidence="2" id="KW-1003">Cell membrane</keyword>
<dbReference type="Gene3D" id="2.30.42.10">
    <property type="match status" value="1"/>
</dbReference>
<keyword evidence="3" id="KW-0677">Repeat</keyword>
<evidence type="ECO:0000256" key="2">
    <source>
        <dbReference type="ARBA" id="ARBA00022475"/>
    </source>
</evidence>
<reference evidence="6" key="1">
    <citation type="submission" date="2025-08" db="UniProtKB">
        <authorList>
            <consortium name="Ensembl"/>
        </authorList>
    </citation>
    <scope>IDENTIFICATION</scope>
</reference>
<name>A0A8D0GKC1_SPHPU</name>
<evidence type="ECO:0000313" key="6">
    <source>
        <dbReference type="Ensembl" id="ENSSPUP00000009730.1"/>
    </source>
</evidence>
<accession>A0A8D0GKC1</accession>
<dbReference type="InterPro" id="IPR041489">
    <property type="entry name" value="PDZ_6"/>
</dbReference>
<dbReference type="GeneTree" id="ENSGT00940000156399"/>
<feature type="compositionally biased region" description="Low complexity" evidence="4">
    <location>
        <begin position="10"/>
        <end position="45"/>
    </location>
</feature>
<evidence type="ECO:0000256" key="4">
    <source>
        <dbReference type="SAM" id="MobiDB-lite"/>
    </source>
</evidence>
<dbReference type="PROSITE" id="PS50106">
    <property type="entry name" value="PDZ"/>
    <property type="match status" value="1"/>
</dbReference>
<keyword evidence="2" id="KW-0472">Membrane</keyword>
<evidence type="ECO:0000313" key="7">
    <source>
        <dbReference type="Proteomes" id="UP000694392"/>
    </source>
</evidence>
<reference evidence="6" key="2">
    <citation type="submission" date="2025-09" db="UniProtKB">
        <authorList>
            <consortium name="Ensembl"/>
        </authorList>
    </citation>
    <scope>IDENTIFICATION</scope>
</reference>
<dbReference type="Proteomes" id="UP000694392">
    <property type="component" value="Unplaced"/>
</dbReference>
<dbReference type="SMART" id="SM00228">
    <property type="entry name" value="PDZ"/>
    <property type="match status" value="1"/>
</dbReference>
<feature type="region of interest" description="Disordered" evidence="4">
    <location>
        <begin position="1"/>
        <end position="46"/>
    </location>
</feature>
<dbReference type="Pfam" id="PF17820">
    <property type="entry name" value="PDZ_6"/>
    <property type="match status" value="1"/>
</dbReference>
<keyword evidence="7" id="KW-1185">Reference proteome</keyword>
<dbReference type="PANTHER" id="PTHR14191">
    <property type="entry name" value="PDZ DOMAIN CONTAINING PROTEIN"/>
    <property type="match status" value="1"/>
</dbReference>
<evidence type="ECO:0000259" key="5">
    <source>
        <dbReference type="PROSITE" id="PS50106"/>
    </source>
</evidence>
<organism evidence="6 7">
    <name type="scientific">Sphenodon punctatus</name>
    <name type="common">Tuatara</name>
    <name type="synonym">Hatteria punctata</name>
    <dbReference type="NCBI Taxonomy" id="8508"/>
    <lineage>
        <taxon>Eukaryota</taxon>
        <taxon>Metazoa</taxon>
        <taxon>Chordata</taxon>
        <taxon>Craniata</taxon>
        <taxon>Vertebrata</taxon>
        <taxon>Euteleostomi</taxon>
        <taxon>Lepidosauria</taxon>
        <taxon>Sphenodontia</taxon>
        <taxon>Sphenodontidae</taxon>
        <taxon>Sphenodon</taxon>
    </lineage>
</organism>
<dbReference type="GO" id="GO:0016324">
    <property type="term" value="C:apical plasma membrane"/>
    <property type="evidence" value="ECO:0007669"/>
    <property type="project" value="TreeGrafter"/>
</dbReference>
<dbReference type="GO" id="GO:0043495">
    <property type="term" value="F:protein-membrane adaptor activity"/>
    <property type="evidence" value="ECO:0007669"/>
    <property type="project" value="TreeGrafter"/>
</dbReference>
<dbReference type="PANTHER" id="PTHR14191:SF27">
    <property type="entry name" value="MICROTUBULE ASSOCIATED SERINE_THREONINE KINASE FAMILY MEMBER 4"/>
    <property type="match status" value="1"/>
</dbReference>
<dbReference type="SUPFAM" id="SSF50156">
    <property type="entry name" value="PDZ domain-like"/>
    <property type="match status" value="1"/>
</dbReference>
<dbReference type="FunFam" id="2.30.42.10:FF:000008">
    <property type="entry name" value="microtubule-associated serine/threonine-protein kinase 4 isoform X2"/>
    <property type="match status" value="1"/>
</dbReference>
<dbReference type="InterPro" id="IPR051067">
    <property type="entry name" value="NHER"/>
</dbReference>